<feature type="transmembrane region" description="Helical" evidence="5">
    <location>
        <begin position="27"/>
        <end position="52"/>
    </location>
</feature>
<evidence type="ECO:0000256" key="2">
    <source>
        <dbReference type="ARBA" id="ARBA00022692"/>
    </source>
</evidence>
<feature type="transmembrane region" description="Helical" evidence="5">
    <location>
        <begin position="175"/>
        <end position="202"/>
    </location>
</feature>
<gene>
    <name evidence="7" type="ORF">HHX48_14450</name>
</gene>
<dbReference type="Pfam" id="PF00924">
    <property type="entry name" value="MS_channel_2nd"/>
    <property type="match status" value="1"/>
</dbReference>
<protein>
    <submittedName>
        <fullName evidence="7">Mechanosensitive ion channel family protein</fullName>
    </submittedName>
</protein>
<evidence type="ECO:0000256" key="4">
    <source>
        <dbReference type="ARBA" id="ARBA00023136"/>
    </source>
</evidence>
<evidence type="ECO:0000313" key="8">
    <source>
        <dbReference type="Proteomes" id="UP000624419"/>
    </source>
</evidence>
<evidence type="ECO:0000256" key="1">
    <source>
        <dbReference type="ARBA" id="ARBA00004370"/>
    </source>
</evidence>
<comment type="caution">
    <text evidence="7">The sequence shown here is derived from an EMBL/GenBank/DDBJ whole genome shotgun (WGS) entry which is preliminary data.</text>
</comment>
<dbReference type="InterPro" id="IPR006685">
    <property type="entry name" value="MscS_channel_2nd"/>
</dbReference>
<keyword evidence="8" id="KW-1185">Reference proteome</keyword>
<organism evidence="7 8">
    <name type="scientific">Salinimonas profundi</name>
    <dbReference type="NCBI Taxonomy" id="2729140"/>
    <lineage>
        <taxon>Bacteria</taxon>
        <taxon>Pseudomonadati</taxon>
        <taxon>Pseudomonadota</taxon>
        <taxon>Gammaproteobacteria</taxon>
        <taxon>Alteromonadales</taxon>
        <taxon>Alteromonadaceae</taxon>
        <taxon>Alteromonas/Salinimonas group</taxon>
        <taxon>Salinimonas</taxon>
    </lineage>
</organism>
<dbReference type="EMBL" id="JABBXD010000009">
    <property type="protein sequence ID" value="MBD3586943.1"/>
    <property type="molecule type" value="Genomic_DNA"/>
</dbReference>
<comment type="subcellular location">
    <subcellularLocation>
        <location evidence="1">Membrane</location>
    </subcellularLocation>
</comment>
<name>A0ABR8LMZ5_9ALTE</name>
<accession>A0ABR8LMZ5</accession>
<evidence type="ECO:0000313" key="7">
    <source>
        <dbReference type="EMBL" id="MBD3586943.1"/>
    </source>
</evidence>
<dbReference type="Gene3D" id="2.30.30.60">
    <property type="match status" value="1"/>
</dbReference>
<feature type="transmembrane region" description="Helical" evidence="5">
    <location>
        <begin position="103"/>
        <end position="127"/>
    </location>
</feature>
<evidence type="ECO:0000256" key="5">
    <source>
        <dbReference type="SAM" id="Phobius"/>
    </source>
</evidence>
<dbReference type="RefSeq" id="WP_191026137.1">
    <property type="nucleotide sequence ID" value="NZ_JABBXD010000009.1"/>
</dbReference>
<dbReference type="SUPFAM" id="SSF50182">
    <property type="entry name" value="Sm-like ribonucleoproteins"/>
    <property type="match status" value="1"/>
</dbReference>
<feature type="transmembrane region" description="Helical" evidence="5">
    <location>
        <begin position="148"/>
        <end position="169"/>
    </location>
</feature>
<feature type="transmembrane region" description="Helical" evidence="5">
    <location>
        <begin position="80"/>
        <end position="97"/>
    </location>
</feature>
<dbReference type="PANTHER" id="PTHR30414:SF0">
    <property type="entry name" value="MINICONDUCTANCE MECHANOSENSITIVE CHANNEL YBDG"/>
    <property type="match status" value="1"/>
</dbReference>
<evidence type="ECO:0000256" key="3">
    <source>
        <dbReference type="ARBA" id="ARBA00022989"/>
    </source>
</evidence>
<proteinExistence type="predicted"/>
<evidence type="ECO:0000259" key="6">
    <source>
        <dbReference type="Pfam" id="PF00924"/>
    </source>
</evidence>
<keyword evidence="2 5" id="KW-0812">Transmembrane</keyword>
<dbReference type="InterPro" id="IPR023408">
    <property type="entry name" value="MscS_beta-dom_sf"/>
</dbReference>
<sequence>MDFSESARELFLTIVHKLLPTVTPDDALFNVIAVGTIFVTAAVIYVPIRVLFRLYIERLVKRTRSGWDDALLNHGFFRRLVHLVPALVIFLLTPVLIQQDGLLYGVVIKVSLLYMMAVALLTIFAVLSTLEDMYNASYLANRTPITGFIQVAKLIFTIIVLLLCISIIIERNPLFILSGVTALAAVLLLIFRDTILGFVAGIQIAANRMFKNGDWIQITKFEVDGEIREIGLTNVKVQNWDMTISTLPTYSLTNEAVKNWRGMQESGGRRIKRAIHIDIHSIRLCDKAMLDRFSKIRRLTDYIDGKLTELREYHQDEKIDETDLLNSRKLTNIGTFRAYLSKYLTQHPKINQTMSVMVRQLPPNELGIPLELYCFSTEKTWVEFEAVQADIFDHVMAMLDVFDLRAYQRDSHLLAWNANRAMPAKQYETMPALASQSSDADT</sequence>
<dbReference type="InterPro" id="IPR010920">
    <property type="entry name" value="LSM_dom_sf"/>
</dbReference>
<keyword evidence="3 5" id="KW-1133">Transmembrane helix</keyword>
<dbReference type="Proteomes" id="UP000624419">
    <property type="component" value="Unassembled WGS sequence"/>
</dbReference>
<keyword evidence="4 5" id="KW-0472">Membrane</keyword>
<dbReference type="InterPro" id="IPR030192">
    <property type="entry name" value="YbdG"/>
</dbReference>
<dbReference type="PANTHER" id="PTHR30414">
    <property type="entry name" value="MINICONDUCTANCE MECHANOSENSITIVE CHANNEL YBDG"/>
    <property type="match status" value="1"/>
</dbReference>
<reference evidence="7 8" key="1">
    <citation type="submission" date="2020-04" db="EMBL/GenBank/DDBJ databases">
        <title>Salinimonas sp. HHU 13199.</title>
        <authorList>
            <person name="Cui X."/>
            <person name="Zhang D."/>
        </authorList>
    </citation>
    <scope>NUCLEOTIDE SEQUENCE [LARGE SCALE GENOMIC DNA]</scope>
    <source>
        <strain evidence="7 8">HHU 13199</strain>
    </source>
</reference>
<feature type="domain" description="Mechanosensitive ion channel MscS" evidence="6">
    <location>
        <begin position="193"/>
        <end position="261"/>
    </location>
</feature>